<dbReference type="AlphaFoldDB" id="A0A4R5U4H5"/>
<gene>
    <name evidence="1" type="ORF">E2F46_01340</name>
</gene>
<protein>
    <submittedName>
        <fullName evidence="1">Ankyrin repeat domain-containing protein</fullName>
    </submittedName>
</protein>
<dbReference type="EMBL" id="SMTF01000001">
    <property type="protein sequence ID" value="TDK28554.1"/>
    <property type="molecule type" value="Genomic_DNA"/>
</dbReference>
<sequence length="165" mass="18206">MAVIDRTPPPPGSPSAELIHACIEGNLVGVLEALREGANPNAWRENEGPAIHSALAWPRIVEALIEAGAEPHARNFWSERPLEKLASDYQASESPVERGRMEQTARLLMRLGGNAYRASPFWRTGTLRDAMPKVVAKVEAELRQELLQDRLVTVADTPTVSRPRL</sequence>
<dbReference type="Proteomes" id="UP000294796">
    <property type="component" value="Unassembled WGS sequence"/>
</dbReference>
<name>A0A4R5U4H5_9GAMM</name>
<evidence type="ECO:0000313" key="1">
    <source>
        <dbReference type="EMBL" id="TDK28554.1"/>
    </source>
</evidence>
<evidence type="ECO:0000313" key="2">
    <source>
        <dbReference type="Proteomes" id="UP000294796"/>
    </source>
</evidence>
<organism evidence="1 2">
    <name type="scientific">Luteimonas aestuarii</name>
    <dbReference type="NCBI Taxonomy" id="453837"/>
    <lineage>
        <taxon>Bacteria</taxon>
        <taxon>Pseudomonadati</taxon>
        <taxon>Pseudomonadota</taxon>
        <taxon>Gammaproteobacteria</taxon>
        <taxon>Lysobacterales</taxon>
        <taxon>Lysobacteraceae</taxon>
        <taxon>Luteimonas</taxon>
    </lineage>
</organism>
<accession>A0A4R5U4H5</accession>
<dbReference type="OrthoDB" id="6041522at2"/>
<keyword evidence="2" id="KW-1185">Reference proteome</keyword>
<dbReference type="RefSeq" id="WP_133320375.1">
    <property type="nucleotide sequence ID" value="NZ_SMTF01000001.1"/>
</dbReference>
<comment type="caution">
    <text evidence="1">The sequence shown here is derived from an EMBL/GenBank/DDBJ whole genome shotgun (WGS) entry which is preliminary data.</text>
</comment>
<proteinExistence type="predicted"/>
<reference evidence="1 2" key="1">
    <citation type="submission" date="2019-03" db="EMBL/GenBank/DDBJ databases">
        <title>Luteimonas zhaokaii sp.nov., isolated from the rectal contents of Plateau pika in Yushu, Qinghai Province, China.</title>
        <authorList>
            <person name="Zhang G."/>
        </authorList>
    </citation>
    <scope>NUCLEOTIDE SEQUENCE [LARGE SCALE GENOMIC DNA]</scope>
    <source>
        <strain evidence="1 2">B9</strain>
    </source>
</reference>
<dbReference type="InterPro" id="IPR036770">
    <property type="entry name" value="Ankyrin_rpt-contain_sf"/>
</dbReference>
<dbReference type="Gene3D" id="1.25.40.20">
    <property type="entry name" value="Ankyrin repeat-containing domain"/>
    <property type="match status" value="1"/>
</dbReference>
<dbReference type="SUPFAM" id="SSF48403">
    <property type="entry name" value="Ankyrin repeat"/>
    <property type="match status" value="1"/>
</dbReference>